<comment type="caution">
    <text evidence="1">The sequence shown here is derived from an EMBL/GenBank/DDBJ whole genome shotgun (WGS) entry which is preliminary data.</text>
</comment>
<reference evidence="1 2" key="1">
    <citation type="submission" date="2023-10" db="EMBL/GenBank/DDBJ databases">
        <authorList>
            <person name="Wang X.X."/>
        </authorList>
    </citation>
    <scope>NUCLEOTIDE SEQUENCE [LARGE SCALE GENOMIC DNA]</scope>
    <source>
        <strain evidence="1 2">NBRC 12816</strain>
    </source>
</reference>
<accession>A0ABU4KDM6</accession>
<protein>
    <submittedName>
        <fullName evidence="1">Uncharacterized protein</fullName>
    </submittedName>
</protein>
<organism evidence="1 2">
    <name type="scientific">Streptomyces roseolus</name>
    <dbReference type="NCBI Taxonomy" id="67358"/>
    <lineage>
        <taxon>Bacteria</taxon>
        <taxon>Bacillati</taxon>
        <taxon>Actinomycetota</taxon>
        <taxon>Actinomycetes</taxon>
        <taxon>Kitasatosporales</taxon>
        <taxon>Streptomycetaceae</taxon>
        <taxon>Streptomyces</taxon>
    </lineage>
</organism>
<evidence type="ECO:0000313" key="1">
    <source>
        <dbReference type="EMBL" id="MDX2295878.1"/>
    </source>
</evidence>
<evidence type="ECO:0000313" key="2">
    <source>
        <dbReference type="Proteomes" id="UP001278571"/>
    </source>
</evidence>
<name>A0ABU4KDM6_9ACTN</name>
<gene>
    <name evidence="1" type="ORF">R2363_27360</name>
</gene>
<sequence>MTAATARRDGAAAVARLALAEVRLYAVCAAACATNRPVTLRQLAAVTGPNGHPVGLRSALETVRDLADAGLLTTPGLALTTPDSPRRVHVPGCAAQSAPAVTVPAPATRTYAPPQVVGRLGRLDIPATLPAELRTRLITLSAEIRSVHKAHYLPGELLDLRRRKAAALTEWAALCEDPGHEVHEALGRAMADEKRAEQVYEQWMTREEQTQAALKAARNRPAADLAEPLAPVECDGVFKSGMPIPTALPEELRTELLVIAEAFRGGGPSDRRQRMDLSERRAAALAQWAAHPTATHKVVSEAERAHTALANARANC</sequence>
<proteinExistence type="predicted"/>
<dbReference type="Proteomes" id="UP001278571">
    <property type="component" value="Unassembled WGS sequence"/>
</dbReference>
<keyword evidence="2" id="KW-1185">Reference proteome</keyword>
<dbReference type="EMBL" id="JAWJZF010000464">
    <property type="protein sequence ID" value="MDX2295878.1"/>
    <property type="molecule type" value="Genomic_DNA"/>
</dbReference>
<dbReference type="RefSeq" id="WP_319012065.1">
    <property type="nucleotide sequence ID" value="NZ_JAWJZF010000464.1"/>
</dbReference>